<dbReference type="RefSeq" id="WP_047371468.1">
    <property type="nucleotide sequence ID" value="NZ_CABMNU010000005.1"/>
</dbReference>
<dbReference type="EMBL" id="DACSUM010000055">
    <property type="protein sequence ID" value="HAT3584346.1"/>
    <property type="molecule type" value="Genomic_DNA"/>
</dbReference>
<reference evidence="2" key="1">
    <citation type="journal article" date="2018" name="Genome Biol.">
        <title>SKESA: strategic k-mer extension for scrupulous assemblies.</title>
        <authorList>
            <person name="Souvorov A."/>
            <person name="Agarwala R."/>
            <person name="Lipman D.J."/>
        </authorList>
    </citation>
    <scope>NUCLEOTIDE SEQUENCE</scope>
    <source>
        <strain evidence="2">CAVp300</strain>
    </source>
</reference>
<reference evidence="2" key="2">
    <citation type="submission" date="2020-10" db="EMBL/GenBank/DDBJ databases">
        <authorList>
            <consortium name="NCBI Pathogen Detection Project"/>
        </authorList>
    </citation>
    <scope>NUCLEOTIDE SEQUENCE</scope>
    <source>
        <strain evidence="2">CAVp300</strain>
    </source>
</reference>
<evidence type="ECO:0000259" key="1">
    <source>
        <dbReference type="Pfam" id="PF04448"/>
    </source>
</evidence>
<evidence type="ECO:0000313" key="2">
    <source>
        <dbReference type="EMBL" id="HAT3584346.1"/>
    </source>
</evidence>
<accession>A0A9P3TCT2</accession>
<proteinExistence type="predicted"/>
<feature type="domain" description="DUF551" evidence="1">
    <location>
        <begin position="255"/>
        <end position="285"/>
    </location>
</feature>
<gene>
    <name evidence="2" type="ORF">I8531_004724</name>
</gene>
<dbReference type="Proteomes" id="UP000867740">
    <property type="component" value="Unassembled WGS sequence"/>
</dbReference>
<dbReference type="AlphaFoldDB" id="A0A9P3TCT2"/>
<dbReference type="Pfam" id="PF04448">
    <property type="entry name" value="DUF551"/>
    <property type="match status" value="1"/>
</dbReference>
<evidence type="ECO:0000313" key="3">
    <source>
        <dbReference type="Proteomes" id="UP000867740"/>
    </source>
</evidence>
<organism evidence="2 3">
    <name type="scientific">Kluyvera intermedia</name>
    <name type="common">Enterobacter intermedius</name>
    <dbReference type="NCBI Taxonomy" id="61648"/>
    <lineage>
        <taxon>Bacteria</taxon>
        <taxon>Pseudomonadati</taxon>
        <taxon>Pseudomonadota</taxon>
        <taxon>Gammaproteobacteria</taxon>
        <taxon>Enterobacterales</taxon>
        <taxon>Enterobacteriaceae</taxon>
        <taxon>Kluyvera</taxon>
    </lineage>
</organism>
<comment type="caution">
    <text evidence="2">The sequence shown here is derived from an EMBL/GenBank/DDBJ whole genome shotgun (WGS) entry which is preliminary data.</text>
</comment>
<dbReference type="InterPro" id="IPR007539">
    <property type="entry name" value="DUF551"/>
</dbReference>
<protein>
    <submittedName>
        <fullName evidence="2">DUF551 domain-containing protein</fullName>
    </submittedName>
</protein>
<sequence>MTEQFPSKVRLAQIASFSKSMALPPSHDEIEAMALFALAAHEQEPVAYKATHLDSFAFGETKSAVEEHAERFGWELEFTEITPLYTHPAPSIPAAEEANSRALFESWFREEIIAKPDFVFADFDNETGEYIPPDDDSIELYTHIQAMLMSWNACRAAMLNHPEQHLDMVDHSGDVNKKVAPPIQSGNSAQPVTVPAGYVLVPVDLLSDLRDFAHPEIEKYCEMWEGRRDSEFPAMRKIISDADALLAAAPKAPDGWIPVSERMPENNSYVSVVSRHGEYVSGLVNGEWLELHDGSSFPVSEIYLWLTLPCLPSKPLPDAPKVTP</sequence>
<name>A0A9P3TCT2_KLUIN</name>